<protein>
    <submittedName>
        <fullName evidence="8">Condensation domain-containing protein</fullName>
    </submittedName>
</protein>
<dbReference type="InterPro" id="IPR000873">
    <property type="entry name" value="AMP-dep_synth/lig_dom"/>
</dbReference>
<dbReference type="Gene3D" id="3.30.300.30">
    <property type="match status" value="3"/>
</dbReference>
<evidence type="ECO:0000259" key="6">
    <source>
        <dbReference type="PROSITE" id="PS50075"/>
    </source>
</evidence>
<evidence type="ECO:0000313" key="9">
    <source>
        <dbReference type="Proteomes" id="UP001231370"/>
    </source>
</evidence>
<dbReference type="Gene3D" id="1.10.10.1830">
    <property type="entry name" value="Non-ribosomal peptide synthase, adenylation domain"/>
    <property type="match status" value="1"/>
</dbReference>
<dbReference type="PANTHER" id="PTHR43775:SF51">
    <property type="entry name" value="INACTIVE PHENOLPHTHIOCEROL SYNTHESIS POLYKETIDE SYNTHASE TYPE I PKS1-RELATED"/>
    <property type="match status" value="1"/>
</dbReference>
<dbReference type="Pfam" id="PF00109">
    <property type="entry name" value="ketoacyl-synt"/>
    <property type="match status" value="1"/>
</dbReference>
<evidence type="ECO:0000313" key="8">
    <source>
        <dbReference type="EMBL" id="MDJ1179178.1"/>
    </source>
</evidence>
<dbReference type="InterPro" id="IPR020806">
    <property type="entry name" value="PKS_PP-bd"/>
</dbReference>
<feature type="region of interest" description="Disordered" evidence="5">
    <location>
        <begin position="858"/>
        <end position="878"/>
    </location>
</feature>
<dbReference type="PROSITE" id="PS00012">
    <property type="entry name" value="PHOSPHOPANTETHEINE"/>
    <property type="match status" value="2"/>
</dbReference>
<dbReference type="InterPro" id="IPR018201">
    <property type="entry name" value="Ketoacyl_synth_AS"/>
</dbReference>
<dbReference type="InterPro" id="IPR014031">
    <property type="entry name" value="Ketoacyl_synth_C"/>
</dbReference>
<dbReference type="CDD" id="cd19531">
    <property type="entry name" value="LCL_NRPS-like"/>
    <property type="match status" value="1"/>
</dbReference>
<dbReference type="Gene3D" id="3.30.559.10">
    <property type="entry name" value="Chloramphenicol acetyltransferase-like domain"/>
    <property type="match status" value="1"/>
</dbReference>
<dbReference type="InterPro" id="IPR006162">
    <property type="entry name" value="Ppantetheine_attach_site"/>
</dbReference>
<dbReference type="RefSeq" id="WP_283762488.1">
    <property type="nucleotide sequence ID" value="NZ_JAQPOK010000079.1"/>
</dbReference>
<evidence type="ECO:0000256" key="5">
    <source>
        <dbReference type="SAM" id="MobiDB-lite"/>
    </source>
</evidence>
<dbReference type="PROSITE" id="PS50075">
    <property type="entry name" value="CARRIER"/>
    <property type="match status" value="3"/>
</dbReference>
<proteinExistence type="predicted"/>
<accession>A0ABT7BJ09</accession>
<sequence length="2727" mass="301524">MNLKKLLYKISSQGIKVWAEGDELKVNAPKGSLTAEIREVLSQNKIELLQLLQQRSSSVNVNSIPLVPVHRDRNFTLSYQQERLWSVAQLMPDNVTLNLCQAVRLQGLINIQLLQNSWQQIIDRHEILRTSFALVEGALVQVSIPKLEVSIVVEDNSNLSESEIEDLIEENIAQESRRSFDLAQAPLFNLKWLRFGDTDGALILVYHHIIGDGLSINLLTQELLTLYDASLEKKPSPLTDLDIQYGDYAVWQRQWLQGEVLEKGLNYWQQQLTGVSTLYPVPVDNLQLSSGFESNHKSFQISASTWSAVQQLSSEYSITPVVVFLSVFYVLIVQYSLKSDIVVGLPVSGRVHPKLQSAIGFFTDIILLRTQVDEHLEFKELLSRVKEVMVEAYANQHIPLNYVAEFVEHHTYQQYKNLFQLFFDYIDFGENAQNHSNFKATKIEGKLPTDIDLFFTLFKVNQEIKGGLTYNANWFEEETIIGLIDSYLFILEQCLETTDRKVTELELSPQLKVHFRELHSQSRKQVLLKTALESIPEVQDYAIVTRDNQDVAYVVVAGDFSVEKIESFLQDRLSSELLPAAYVPVSTLPRTELGEVDEAVLAAIEVMDADLIARWEEKLRSFSVSVGESHPEIEEAVVMVQYHPAPVMGTRGRGDAGTRGRGDAGTERERDTGTRGRGDAETGKIEILPESSLSPSTSPCQVDEIAASVEFETWTDLLPGTDRPAILGVDGRKPLTHAALKAFVQSPPDNANLSHLGIGITERVCAAMPNGSEAAVAFLSLAQQCVFAPISLSLTEKQVLFELEDLSAVALILQRGEANQRSNAKLKACAESLGVRVIELIPDPSVCGVFTLEEVTASQKAEPTPHPSQEGNRREKPTRDHVALVLHTSGTTRKPKTVPLTHGNLTAGSLTISRTIALTPEDTCINIMPLFHIHGLSVNILASLLAGASVLCTPGLYGTENGVADFFRWLQPGAGEGEGHGDTETRRRGDAENGNATPNFPHPGGNQRNVTWYSAVPTMHQAILEYAEQAIAQTGAAPQHSLRLIRNCSAALLPAIAERMAKAFNCEILPTYAMTESMPICSPQLGQGLAKHGSVGPAAGPQLIIGEVKENDAGQPTLNVLPPYSEGEVMVKGACVTAGYELRDWMDYNPNEEAFIEGWLRTGDKGYLDEDGYVYLVGRFKEIINRAGEKISPMLVEDVLQRHPGVGQVVVFAAPHEVLGEVVGAAIVPVPNQPRPSLAALRQFALKQKELELQWLPECLVWMSAIPKGMTGKPARIGLAKRLGLPVMAADATTAPRTFVATEGADGKFSLETIDNSPAQTENGQGVCQKLSKLTAYFTSKTKNFPIAQLQQLAVRDRFGTPSQILPTDFVQLEAFPLTPDGKIDRKRLRELEQPQTEQSPLAANETQQKIASIWQEVLQLEEVGITDNFFELGGKSILLIQVYSKLREAFVDLNVKVVDLLTYPTVDSLSRFIIGDREAQVSKKNPIKPFKQHQDNRDIAIIGMSGRFPGAKNLEEFWENLKNGVESISSLSDQQLLKSGVTTEALNDPNYVKVNARISDIDMFDADFFNYSRREATEIDPQQRLFLESAWEAIENGGYNPKTYQGSIGVYAGGGIPSYLISYIGEKDLVVINKRSLEQLFGNDKDYLATRAAYKLNLTGPAINVQTACSTSLVAVHLACQSLLSGECDMALAGGVSIQVPQEVGYTYQEGMIFSPDGHCRPFDANAQGTVFGNGVGVVLLKPLSQAIADGDCIQAVIKGSAINNDGSFKLGYTAPSVDGQIGVISRALAIARINPETITYIEAHGTGTELGDPIELEALTKTFSEHTQKKQFCAVGSVKSNVGHLNTAAGVVSLIKTVLALKHGLIPPSLHFKQPSPQIDFPNSPFYVNTHLSEWSSNGTPRRAGVSSFGIGGTNAHLVLEEAPRQGNPQDPLERSVHLLTLSAKTQKALEELVSRYCDYLGTHPESDLADICYTANTGRVHFNHRLAVIANSQTELAKKLHQFLGEDEATGIFSRELSKEITATKVAFLFTGQGSQYLNMARKLYEQAPVFRAALEQCNQILSSLETFQEKSLLEILYPAAQDRPSSSVLDQTAYTQPALFAIEYALFKLWESWGIKPDVIMGHSVGEYVAATVAGVFSLEDGLKLIAMRGQLMQKLPSGGKMVSIMASESQVTEAIKEYSSQVTIAAVNGPESIVISGESAAIDRICSLFESKEVTTKQLQVSHAFHSPLMEPMLTEFTAVAKEITYNQPKIPLISNVTGKQADDSIASAQYWVTHVRQPVKFVQGIQTLHKQGATIFLEIGPKPVLLGMGRQCLMGEKKLWLPSLRSGKPDWLQMLQSLGELYVRAINIDWLGFDRDYYRHKVELPTYPWQRKSYWITDIRQRKAQEKKMVTSAEKVKLDELNPQLKDKPMNEDTILHPPKLRLSDPESVYLESAAPTLEPPAKIEVPQLVVQAKPADRESENVTQLKSLDTNLAQIKETLKESLAVALYAEISEIEEDQKFVDLGLDSIVGVEWITEINKTYNFNLKATKLYDYPTLLDLAQYIADSLSTQDRKIDVERSPSAPTRTAIGKPSLPSTPSQNNFSHIKELLKQQLAEALYADISEIEEDQKFVDLGLDSIVGVEWITEINKTYNLNIKATKLYDYPTLLDFTKYITQELGATQGILLPKEYKKTIQKDDSPRNSQEDMAQKLRSILKKVANKELTVQEGNQMIQQIKNQAKT</sequence>
<comment type="cofactor">
    <cofactor evidence="1">
        <name>pantetheine 4'-phosphate</name>
        <dbReference type="ChEBI" id="CHEBI:47942"/>
    </cofactor>
</comment>
<dbReference type="SUPFAM" id="SSF53901">
    <property type="entry name" value="Thiolase-like"/>
    <property type="match status" value="1"/>
</dbReference>
<evidence type="ECO:0000256" key="2">
    <source>
        <dbReference type="ARBA" id="ARBA00022450"/>
    </source>
</evidence>
<dbReference type="InterPro" id="IPR016035">
    <property type="entry name" value="Acyl_Trfase/lysoPLipase"/>
</dbReference>
<feature type="domain" description="Ketosynthase family 3 (KS3)" evidence="7">
    <location>
        <begin position="1497"/>
        <end position="1924"/>
    </location>
</feature>
<dbReference type="InterPro" id="IPR023213">
    <property type="entry name" value="CAT-like_dom_sf"/>
</dbReference>
<dbReference type="SMART" id="SM00825">
    <property type="entry name" value="PKS_KS"/>
    <property type="match status" value="1"/>
</dbReference>
<feature type="region of interest" description="Disordered" evidence="5">
    <location>
        <begin position="2561"/>
        <end position="2586"/>
    </location>
</feature>
<feature type="compositionally biased region" description="Basic and acidic residues" evidence="5">
    <location>
        <begin position="652"/>
        <end position="681"/>
    </location>
</feature>
<dbReference type="InterPro" id="IPR014030">
    <property type="entry name" value="Ketoacyl_synth_N"/>
</dbReference>
<dbReference type="Gene3D" id="3.40.47.10">
    <property type="match status" value="1"/>
</dbReference>
<dbReference type="CDD" id="cd00833">
    <property type="entry name" value="PKS"/>
    <property type="match status" value="1"/>
</dbReference>
<comment type="caution">
    <text evidence="8">The sequence shown here is derived from an EMBL/GenBank/DDBJ whole genome shotgun (WGS) entry which is preliminary data.</text>
</comment>
<keyword evidence="2" id="KW-0596">Phosphopantetheine</keyword>
<dbReference type="InterPro" id="IPR044894">
    <property type="entry name" value="TubC_N_sf"/>
</dbReference>
<dbReference type="InterPro" id="IPR025110">
    <property type="entry name" value="AMP-bd_C"/>
</dbReference>
<name>A0ABT7BJ09_9CYAN</name>
<dbReference type="SUPFAM" id="SSF52777">
    <property type="entry name" value="CoA-dependent acyltransferases"/>
    <property type="match status" value="2"/>
</dbReference>
<dbReference type="SMART" id="SM00827">
    <property type="entry name" value="PKS_AT"/>
    <property type="match status" value="1"/>
</dbReference>
<dbReference type="SUPFAM" id="SSF55048">
    <property type="entry name" value="Probable ACP-binding domain of malonyl-CoA ACP transacylase"/>
    <property type="match status" value="1"/>
</dbReference>
<dbReference type="Gene3D" id="3.40.50.12780">
    <property type="entry name" value="N-terminal domain of ligase-like"/>
    <property type="match status" value="1"/>
</dbReference>
<dbReference type="InterPro" id="IPR014043">
    <property type="entry name" value="Acyl_transferase_dom"/>
</dbReference>
<dbReference type="Pfam" id="PF00501">
    <property type="entry name" value="AMP-binding"/>
    <property type="match status" value="2"/>
</dbReference>
<dbReference type="InterPro" id="IPR020841">
    <property type="entry name" value="PKS_Beta-ketoAc_synthase_dom"/>
</dbReference>
<keyword evidence="9" id="KW-1185">Reference proteome</keyword>
<dbReference type="Pfam" id="PF00550">
    <property type="entry name" value="PP-binding"/>
    <property type="match status" value="3"/>
</dbReference>
<feature type="domain" description="Carrier" evidence="6">
    <location>
        <begin position="2477"/>
        <end position="2554"/>
    </location>
</feature>
<dbReference type="SUPFAM" id="SSF47336">
    <property type="entry name" value="ACP-like"/>
    <property type="match status" value="3"/>
</dbReference>
<keyword evidence="3" id="KW-0597">Phosphoprotein</keyword>
<dbReference type="Pfam" id="PF02801">
    <property type="entry name" value="Ketoacyl-synt_C"/>
    <property type="match status" value="1"/>
</dbReference>
<dbReference type="InterPro" id="IPR001227">
    <property type="entry name" value="Ac_transferase_dom_sf"/>
</dbReference>
<dbReference type="Gene3D" id="3.30.559.30">
    <property type="entry name" value="Nonribosomal peptide synthetase, condensation domain"/>
    <property type="match status" value="1"/>
</dbReference>
<dbReference type="Pfam" id="PF13193">
    <property type="entry name" value="AMP-binding_C"/>
    <property type="match status" value="1"/>
</dbReference>
<dbReference type="InterPro" id="IPR041464">
    <property type="entry name" value="TubC_N"/>
</dbReference>
<evidence type="ECO:0000256" key="3">
    <source>
        <dbReference type="ARBA" id="ARBA00022553"/>
    </source>
</evidence>
<feature type="region of interest" description="Disordered" evidence="5">
    <location>
        <begin position="974"/>
        <end position="1007"/>
    </location>
</feature>
<feature type="domain" description="Carrier" evidence="6">
    <location>
        <begin position="2586"/>
        <end position="2664"/>
    </location>
</feature>
<gene>
    <name evidence="8" type="ORF">PJF56_09900</name>
</gene>
<dbReference type="InterPro" id="IPR016036">
    <property type="entry name" value="Malonyl_transacylase_ACP-bd"/>
</dbReference>
<dbReference type="Gene3D" id="3.40.366.10">
    <property type="entry name" value="Malonyl-Coenzyme A Acyl Carrier Protein, domain 2"/>
    <property type="match status" value="1"/>
</dbReference>
<dbReference type="PROSITE" id="PS52004">
    <property type="entry name" value="KS3_2"/>
    <property type="match status" value="1"/>
</dbReference>
<dbReference type="InterPro" id="IPR036736">
    <property type="entry name" value="ACP-like_sf"/>
</dbReference>
<dbReference type="SMART" id="SM01294">
    <property type="entry name" value="PKS_PP_betabranch"/>
    <property type="match status" value="2"/>
</dbReference>
<evidence type="ECO:0000259" key="7">
    <source>
        <dbReference type="PROSITE" id="PS52004"/>
    </source>
</evidence>
<dbReference type="InterPro" id="IPR001242">
    <property type="entry name" value="Condensation_dom"/>
</dbReference>
<dbReference type="InterPro" id="IPR009081">
    <property type="entry name" value="PP-bd_ACP"/>
</dbReference>
<dbReference type="EMBL" id="JAQPOK010000079">
    <property type="protein sequence ID" value="MDJ1179178.1"/>
    <property type="molecule type" value="Genomic_DNA"/>
</dbReference>
<dbReference type="Proteomes" id="UP001231370">
    <property type="component" value="Unassembled WGS sequence"/>
</dbReference>
<feature type="domain" description="Carrier" evidence="6">
    <location>
        <begin position="1402"/>
        <end position="1478"/>
    </location>
</feature>
<evidence type="ECO:0000256" key="1">
    <source>
        <dbReference type="ARBA" id="ARBA00001957"/>
    </source>
</evidence>
<dbReference type="Pfam" id="PF00698">
    <property type="entry name" value="Acyl_transf_1"/>
    <property type="match status" value="1"/>
</dbReference>
<dbReference type="Pfam" id="PF18563">
    <property type="entry name" value="TubC_N"/>
    <property type="match status" value="1"/>
</dbReference>
<keyword evidence="4" id="KW-0808">Transferase</keyword>
<dbReference type="SMART" id="SM00823">
    <property type="entry name" value="PKS_PP"/>
    <property type="match status" value="3"/>
</dbReference>
<dbReference type="SUPFAM" id="SSF56801">
    <property type="entry name" value="Acetyl-CoA synthetase-like"/>
    <property type="match status" value="3"/>
</dbReference>
<dbReference type="Gene3D" id="3.30.70.3290">
    <property type="match status" value="1"/>
</dbReference>
<dbReference type="PROSITE" id="PS00606">
    <property type="entry name" value="KS3_1"/>
    <property type="match status" value="1"/>
</dbReference>
<dbReference type="InterPro" id="IPR016039">
    <property type="entry name" value="Thiolase-like"/>
</dbReference>
<dbReference type="InterPro" id="IPR050091">
    <property type="entry name" value="PKS_NRPS_Biosynth_Enz"/>
</dbReference>
<dbReference type="Pfam" id="PF00668">
    <property type="entry name" value="Condensation"/>
    <property type="match status" value="1"/>
</dbReference>
<dbReference type="Pfam" id="PF22621">
    <property type="entry name" value="CurL-like_PKS_C"/>
    <property type="match status" value="1"/>
</dbReference>
<dbReference type="SUPFAM" id="SSF52151">
    <property type="entry name" value="FabD/lysophospholipase-like"/>
    <property type="match status" value="1"/>
</dbReference>
<evidence type="ECO:0000256" key="4">
    <source>
        <dbReference type="ARBA" id="ARBA00022679"/>
    </source>
</evidence>
<organism evidence="8 9">
    <name type="scientific">Roseofilum halophilum BLCC-M91</name>
    <dbReference type="NCBI Taxonomy" id="3022259"/>
    <lineage>
        <taxon>Bacteria</taxon>
        <taxon>Bacillati</taxon>
        <taxon>Cyanobacteriota</taxon>
        <taxon>Cyanophyceae</taxon>
        <taxon>Desertifilales</taxon>
        <taxon>Desertifilaceae</taxon>
        <taxon>Roseofilum</taxon>
        <taxon>Roseofilum halophilum</taxon>
    </lineage>
</organism>
<dbReference type="Gene3D" id="1.10.1200.10">
    <property type="entry name" value="ACP-like"/>
    <property type="match status" value="3"/>
</dbReference>
<dbReference type="PANTHER" id="PTHR43775">
    <property type="entry name" value="FATTY ACID SYNTHASE"/>
    <property type="match status" value="1"/>
</dbReference>
<feature type="compositionally biased region" description="Basic and acidic residues" evidence="5">
    <location>
        <begin position="977"/>
        <end position="991"/>
    </location>
</feature>
<dbReference type="InterPro" id="IPR045851">
    <property type="entry name" value="AMP-bd_C_sf"/>
</dbReference>
<reference evidence="8 9" key="1">
    <citation type="submission" date="2023-01" db="EMBL/GenBank/DDBJ databases">
        <title>Novel diversity within Roseofilum (Cyanobacteria; Desertifilaceae) from marine benthic mats with descriptions of four novel species.</title>
        <authorList>
            <person name="Wang Y."/>
            <person name="Berthold D.E."/>
            <person name="Hu J."/>
            <person name="Lefler F.W."/>
            <person name="Laughinghouse H.D. IV."/>
        </authorList>
    </citation>
    <scope>NUCLEOTIDE SEQUENCE [LARGE SCALE GENOMIC DNA]</scope>
    <source>
        <strain evidence="8 9">BLCC-M91</strain>
    </source>
</reference>
<dbReference type="InterPro" id="IPR042099">
    <property type="entry name" value="ANL_N_sf"/>
</dbReference>
<feature type="region of interest" description="Disordered" evidence="5">
    <location>
        <begin position="648"/>
        <end position="681"/>
    </location>
</feature>